<dbReference type="Proteomes" id="UP000065521">
    <property type="component" value="Unassembled WGS sequence"/>
</dbReference>
<dbReference type="InterPro" id="IPR028098">
    <property type="entry name" value="Glyco_trans_4-like_N"/>
</dbReference>
<dbReference type="InterPro" id="IPR001296">
    <property type="entry name" value="Glyco_trans_1"/>
</dbReference>
<dbReference type="PANTHER" id="PTHR46401:SF2">
    <property type="entry name" value="GLYCOSYLTRANSFERASE WBBK-RELATED"/>
    <property type="match status" value="1"/>
</dbReference>
<feature type="domain" description="Glycosyl transferase family 1" evidence="3">
    <location>
        <begin position="214"/>
        <end position="368"/>
    </location>
</feature>
<gene>
    <name evidence="5" type="ORF">WI38_23725</name>
</gene>
<dbReference type="EMBL" id="LOTN01000051">
    <property type="protein sequence ID" value="KUZ86078.1"/>
    <property type="molecule type" value="Genomic_DNA"/>
</dbReference>
<feature type="domain" description="Glycosyltransferase subfamily 4-like N-terminal" evidence="4">
    <location>
        <begin position="95"/>
        <end position="196"/>
    </location>
</feature>
<feature type="region of interest" description="Disordered" evidence="2">
    <location>
        <begin position="1"/>
        <end position="20"/>
    </location>
</feature>
<accession>A0A102L2U8</accession>
<evidence type="ECO:0000256" key="2">
    <source>
        <dbReference type="SAM" id="MobiDB-lite"/>
    </source>
</evidence>
<feature type="compositionally biased region" description="Basic and acidic residues" evidence="2">
    <location>
        <begin position="1"/>
        <end position="11"/>
    </location>
</feature>
<dbReference type="Pfam" id="PF00534">
    <property type="entry name" value="Glycos_transf_1"/>
    <property type="match status" value="1"/>
</dbReference>
<organism evidence="5 6">
    <name type="scientific">Burkholderia ubonensis</name>
    <dbReference type="NCBI Taxonomy" id="101571"/>
    <lineage>
        <taxon>Bacteria</taxon>
        <taxon>Pseudomonadati</taxon>
        <taxon>Pseudomonadota</taxon>
        <taxon>Betaproteobacteria</taxon>
        <taxon>Burkholderiales</taxon>
        <taxon>Burkholderiaceae</taxon>
        <taxon>Burkholderia</taxon>
        <taxon>Burkholderia cepacia complex</taxon>
    </lineage>
</organism>
<evidence type="ECO:0000313" key="5">
    <source>
        <dbReference type="EMBL" id="KUZ86078.1"/>
    </source>
</evidence>
<reference evidence="5 6" key="1">
    <citation type="submission" date="2015-11" db="EMBL/GenBank/DDBJ databases">
        <title>Expanding the genomic diversity of Burkholderia species for the development of highly accurate diagnostics.</title>
        <authorList>
            <person name="Sahl J."/>
            <person name="Keim P."/>
            <person name="Wagner D."/>
        </authorList>
    </citation>
    <scope>NUCLEOTIDE SEQUENCE [LARGE SCALE GENOMIC DNA]</scope>
    <source>
        <strain evidence="5 6">RF32-BP4</strain>
    </source>
</reference>
<keyword evidence="1 5" id="KW-0808">Transferase</keyword>
<sequence>MSTSIREREGAHAAPEARMPRAAVASARIAQARALAINGKFASQRMTGVQRVAYELTAELARIAGADDAPPVVVPSVHDSTALPAGARRQVAPGLHGTLWEQWTLPRATRGRTLLSLCNVGPLMKRDQVLLIHDAAIFDLPAGYSLAFRVWYRVAFAILKRRARHIVTVSHFSRARLAARLGVPPARVSVVPGAVDHIDRIDADSGVLARLRLERDGYVLFVGSLAPGKNLGRVLEAIARLRRSHPAMRFVIAGGANAKIFGDASAAPCADDPRVTWAGYVTDGELKALYEAAGCFVFPSLYEGFGLPPLEAMRSGCPVIVSREGALPEVCGGAALFCDAYDAADIAATIARVMDDAGLRARLRARGIEHARSFSWRASAHALLGIVRRSE</sequence>
<evidence type="ECO:0000259" key="4">
    <source>
        <dbReference type="Pfam" id="PF13439"/>
    </source>
</evidence>
<proteinExistence type="predicted"/>
<dbReference type="PANTHER" id="PTHR46401">
    <property type="entry name" value="GLYCOSYLTRANSFERASE WBBK-RELATED"/>
    <property type="match status" value="1"/>
</dbReference>
<protein>
    <submittedName>
        <fullName evidence="5">Glycosyl transferase family 1</fullName>
    </submittedName>
</protein>
<dbReference type="Pfam" id="PF13439">
    <property type="entry name" value="Glyco_transf_4"/>
    <property type="match status" value="1"/>
</dbReference>
<name>A0A102L2U8_9BURK</name>
<dbReference type="SUPFAM" id="SSF53756">
    <property type="entry name" value="UDP-Glycosyltransferase/glycogen phosphorylase"/>
    <property type="match status" value="1"/>
</dbReference>
<dbReference type="Gene3D" id="3.40.50.2000">
    <property type="entry name" value="Glycogen Phosphorylase B"/>
    <property type="match status" value="2"/>
</dbReference>
<evidence type="ECO:0000256" key="1">
    <source>
        <dbReference type="ARBA" id="ARBA00022679"/>
    </source>
</evidence>
<dbReference type="AlphaFoldDB" id="A0A102L2U8"/>
<comment type="caution">
    <text evidence="5">The sequence shown here is derived from an EMBL/GenBank/DDBJ whole genome shotgun (WGS) entry which is preliminary data.</text>
</comment>
<evidence type="ECO:0000259" key="3">
    <source>
        <dbReference type="Pfam" id="PF00534"/>
    </source>
</evidence>
<dbReference type="CDD" id="cd03809">
    <property type="entry name" value="GT4_MtfB-like"/>
    <property type="match status" value="1"/>
</dbReference>
<dbReference type="GO" id="GO:0016757">
    <property type="term" value="F:glycosyltransferase activity"/>
    <property type="evidence" value="ECO:0007669"/>
    <property type="project" value="InterPro"/>
</dbReference>
<evidence type="ECO:0000313" key="6">
    <source>
        <dbReference type="Proteomes" id="UP000065521"/>
    </source>
</evidence>
<dbReference type="GO" id="GO:0009103">
    <property type="term" value="P:lipopolysaccharide biosynthetic process"/>
    <property type="evidence" value="ECO:0007669"/>
    <property type="project" value="TreeGrafter"/>
</dbReference>